<dbReference type="AlphaFoldDB" id="A0A0S3SK71"/>
<feature type="non-terminal residue" evidence="1">
    <location>
        <position position="1"/>
    </location>
</feature>
<organism evidence="1 2">
    <name type="scientific">Vigna angularis var. angularis</name>
    <dbReference type="NCBI Taxonomy" id="157739"/>
    <lineage>
        <taxon>Eukaryota</taxon>
        <taxon>Viridiplantae</taxon>
        <taxon>Streptophyta</taxon>
        <taxon>Embryophyta</taxon>
        <taxon>Tracheophyta</taxon>
        <taxon>Spermatophyta</taxon>
        <taxon>Magnoliopsida</taxon>
        <taxon>eudicotyledons</taxon>
        <taxon>Gunneridae</taxon>
        <taxon>Pentapetalae</taxon>
        <taxon>rosids</taxon>
        <taxon>fabids</taxon>
        <taxon>Fabales</taxon>
        <taxon>Fabaceae</taxon>
        <taxon>Papilionoideae</taxon>
        <taxon>50 kb inversion clade</taxon>
        <taxon>NPAAA clade</taxon>
        <taxon>indigoferoid/millettioid clade</taxon>
        <taxon>Phaseoleae</taxon>
        <taxon>Vigna</taxon>
    </lineage>
</organism>
<accession>A0A0S3SK71</accession>
<keyword evidence="2" id="KW-1185">Reference proteome</keyword>
<gene>
    <name evidence="1" type="primary">Vigan.07G212400</name>
    <name evidence="1" type="ORF">VIGAN_07212400</name>
</gene>
<evidence type="ECO:0000313" key="2">
    <source>
        <dbReference type="Proteomes" id="UP000291084"/>
    </source>
</evidence>
<protein>
    <submittedName>
        <fullName evidence="1">Uncharacterized protein</fullName>
    </submittedName>
</protein>
<sequence length="131" mass="15269">GKDISKCVTIRRFLTLFIKILDIQILKRATSWFWTRTSEKLDGVVRRSTLYTKFTKFCFPRVLFFGEKNKLSCMSNLVMDVQRYTHVLDNTLVRTASLVGRKESMQLKSDSGSLLILSPLFVLFRCFCLLE</sequence>
<evidence type="ECO:0000313" key="1">
    <source>
        <dbReference type="EMBL" id="BAT93198.1"/>
    </source>
</evidence>
<dbReference type="Proteomes" id="UP000291084">
    <property type="component" value="Chromosome 7"/>
</dbReference>
<reference evidence="1 2" key="1">
    <citation type="journal article" date="2015" name="Sci. Rep.">
        <title>The power of single molecule real-time sequencing technology in the de novo assembly of a eukaryotic genome.</title>
        <authorList>
            <person name="Sakai H."/>
            <person name="Naito K."/>
            <person name="Ogiso-Tanaka E."/>
            <person name="Takahashi Y."/>
            <person name="Iseki K."/>
            <person name="Muto C."/>
            <person name="Satou K."/>
            <person name="Teruya K."/>
            <person name="Shiroma A."/>
            <person name="Shimoji M."/>
            <person name="Hirano T."/>
            <person name="Itoh T."/>
            <person name="Kaga A."/>
            <person name="Tomooka N."/>
        </authorList>
    </citation>
    <scope>NUCLEOTIDE SEQUENCE [LARGE SCALE GENOMIC DNA]</scope>
    <source>
        <strain evidence="2">cv. Shumari</strain>
    </source>
</reference>
<name>A0A0S3SK71_PHAAN</name>
<proteinExistence type="predicted"/>
<dbReference type="EMBL" id="AP015040">
    <property type="protein sequence ID" value="BAT93198.1"/>
    <property type="molecule type" value="Genomic_DNA"/>
</dbReference>